<organism evidence="2 3">
    <name type="scientific">Dysgonomonas termitidis</name>
    <dbReference type="NCBI Taxonomy" id="1516126"/>
    <lineage>
        <taxon>Bacteria</taxon>
        <taxon>Pseudomonadati</taxon>
        <taxon>Bacteroidota</taxon>
        <taxon>Bacteroidia</taxon>
        <taxon>Bacteroidales</taxon>
        <taxon>Dysgonomonadaceae</taxon>
        <taxon>Dysgonomonas</taxon>
    </lineage>
</organism>
<accession>A0ABV9KZ15</accession>
<reference evidence="3" key="1">
    <citation type="journal article" date="2019" name="Int. J. Syst. Evol. Microbiol.">
        <title>The Global Catalogue of Microorganisms (GCM) 10K type strain sequencing project: providing services to taxonomists for standard genome sequencing and annotation.</title>
        <authorList>
            <consortium name="The Broad Institute Genomics Platform"/>
            <consortium name="The Broad Institute Genome Sequencing Center for Infectious Disease"/>
            <person name="Wu L."/>
            <person name="Ma J."/>
        </authorList>
    </citation>
    <scope>NUCLEOTIDE SEQUENCE [LARGE SCALE GENOMIC DNA]</scope>
    <source>
        <strain evidence="3">CCUG 66188</strain>
    </source>
</reference>
<feature type="domain" description="CobQ/CobB/MinD/ParA nucleotide binding" evidence="1">
    <location>
        <begin position="8"/>
        <end position="215"/>
    </location>
</feature>
<protein>
    <submittedName>
        <fullName evidence="2">ParA family protein</fullName>
    </submittedName>
</protein>
<dbReference type="Gene3D" id="3.40.50.300">
    <property type="entry name" value="P-loop containing nucleotide triphosphate hydrolases"/>
    <property type="match status" value="1"/>
</dbReference>
<evidence type="ECO:0000259" key="1">
    <source>
        <dbReference type="Pfam" id="PF01656"/>
    </source>
</evidence>
<dbReference type="InterPro" id="IPR050678">
    <property type="entry name" value="DNA_Partitioning_ATPase"/>
</dbReference>
<dbReference type="RefSeq" id="WP_379998350.1">
    <property type="nucleotide sequence ID" value="NZ_JBHSGN010000094.1"/>
</dbReference>
<keyword evidence="3" id="KW-1185">Reference proteome</keyword>
<dbReference type="EMBL" id="JBHSGN010000094">
    <property type="protein sequence ID" value="MFC4675266.1"/>
    <property type="molecule type" value="Genomic_DNA"/>
</dbReference>
<sequence>MNKETLYIAISNQKGGVGKSALTTIMASYLHYNNMKNVAIIDCDYPQHSIFRMRNSDIETINSNPELQVALERQLEVTNRKAYKIINAIPDKALTYAQEIIDSSAENIDLILFDLPGTVDSSGILNVIFNMDYIFVPIIADKRVLQSSLTFIMSVTEYKRASTLPLRLKDIIMFWNKVDKRESTELYDFFNKLMLAENYRLLKTQLPDTKKYNKELALDRNIVFRSTFFPPDKKLLKYSNLEEFVSEISKIINL</sequence>
<comment type="caution">
    <text evidence="2">The sequence shown here is derived from an EMBL/GenBank/DDBJ whole genome shotgun (WGS) entry which is preliminary data.</text>
</comment>
<evidence type="ECO:0000313" key="2">
    <source>
        <dbReference type="EMBL" id="MFC4675266.1"/>
    </source>
</evidence>
<dbReference type="PANTHER" id="PTHR13696">
    <property type="entry name" value="P-LOOP CONTAINING NUCLEOSIDE TRIPHOSPHATE HYDROLASE"/>
    <property type="match status" value="1"/>
</dbReference>
<dbReference type="Proteomes" id="UP001596023">
    <property type="component" value="Unassembled WGS sequence"/>
</dbReference>
<gene>
    <name evidence="2" type="ORF">ACFO6W_16330</name>
</gene>
<dbReference type="InterPro" id="IPR002586">
    <property type="entry name" value="CobQ/CobB/MinD/ParA_Nub-bd_dom"/>
</dbReference>
<name>A0ABV9KZ15_9BACT</name>
<dbReference type="SUPFAM" id="SSF52540">
    <property type="entry name" value="P-loop containing nucleoside triphosphate hydrolases"/>
    <property type="match status" value="1"/>
</dbReference>
<proteinExistence type="predicted"/>
<dbReference type="CDD" id="cd02042">
    <property type="entry name" value="ParAB_family"/>
    <property type="match status" value="1"/>
</dbReference>
<evidence type="ECO:0000313" key="3">
    <source>
        <dbReference type="Proteomes" id="UP001596023"/>
    </source>
</evidence>
<dbReference type="Pfam" id="PF01656">
    <property type="entry name" value="CbiA"/>
    <property type="match status" value="1"/>
</dbReference>
<dbReference type="InterPro" id="IPR027417">
    <property type="entry name" value="P-loop_NTPase"/>
</dbReference>
<dbReference type="PANTHER" id="PTHR13696:SF52">
    <property type="entry name" value="PARA FAMILY PROTEIN CT_582"/>
    <property type="match status" value="1"/>
</dbReference>